<feature type="transmembrane region" description="Helical" evidence="1">
    <location>
        <begin position="110"/>
        <end position="138"/>
    </location>
</feature>
<keyword evidence="1" id="KW-1133">Transmembrane helix</keyword>
<accession>A0ABN3FBE2</accession>
<keyword evidence="3" id="KW-1185">Reference proteome</keyword>
<name>A0ABN3FBE2_9ACTN</name>
<feature type="transmembrane region" description="Helical" evidence="1">
    <location>
        <begin position="185"/>
        <end position="203"/>
    </location>
</feature>
<keyword evidence="1" id="KW-0472">Membrane</keyword>
<reference evidence="2 3" key="1">
    <citation type="journal article" date="2019" name="Int. J. Syst. Evol. Microbiol.">
        <title>The Global Catalogue of Microorganisms (GCM) 10K type strain sequencing project: providing services to taxonomists for standard genome sequencing and annotation.</title>
        <authorList>
            <consortium name="The Broad Institute Genomics Platform"/>
            <consortium name="The Broad Institute Genome Sequencing Center for Infectious Disease"/>
            <person name="Wu L."/>
            <person name="Ma J."/>
        </authorList>
    </citation>
    <scope>NUCLEOTIDE SEQUENCE [LARGE SCALE GENOMIC DNA]</scope>
    <source>
        <strain evidence="2 3">JCM 3272</strain>
    </source>
</reference>
<organism evidence="2 3">
    <name type="scientific">Dactylosporangium salmoneum</name>
    <dbReference type="NCBI Taxonomy" id="53361"/>
    <lineage>
        <taxon>Bacteria</taxon>
        <taxon>Bacillati</taxon>
        <taxon>Actinomycetota</taxon>
        <taxon>Actinomycetes</taxon>
        <taxon>Micromonosporales</taxon>
        <taxon>Micromonosporaceae</taxon>
        <taxon>Dactylosporangium</taxon>
    </lineage>
</organism>
<feature type="transmembrane region" description="Helical" evidence="1">
    <location>
        <begin position="12"/>
        <end position="32"/>
    </location>
</feature>
<feature type="transmembrane region" description="Helical" evidence="1">
    <location>
        <begin position="307"/>
        <end position="325"/>
    </location>
</feature>
<keyword evidence="1" id="KW-0812">Transmembrane</keyword>
<evidence type="ECO:0000256" key="1">
    <source>
        <dbReference type="SAM" id="Phobius"/>
    </source>
</evidence>
<evidence type="ECO:0000313" key="3">
    <source>
        <dbReference type="Proteomes" id="UP001501444"/>
    </source>
</evidence>
<proteinExistence type="predicted"/>
<dbReference type="Proteomes" id="UP001501444">
    <property type="component" value="Unassembled WGS sequence"/>
</dbReference>
<dbReference type="RefSeq" id="WP_344610145.1">
    <property type="nucleotide sequence ID" value="NZ_BAAARV010000003.1"/>
</dbReference>
<sequence>MIWLTWRQFRTQALVAVVALAALAAYLLFLGVRMRHDYTTDVLNCLPSDCSTTRRLFNNRYEGQVTAIGALLLAVPGLIGAFWGAPLIARELETKTDRLVWNQSVTRGRWLLVKLVVMGLAAIAVTGLFSLLLTWSASRYDQYAGQRFAAMSFAARNVVPLGYAAFAFVLGVVAGLLVRRTVPAMAVVVGVFAVVQLAVPTLVRAHLMSPVTTTVQFDASVMPHSDGFGINPTGARIIGYTMPGAWSMSSFSDVLNADGSPYTSTQARQCMTGEPDKDFECMAGQHLRFAYSYQPGSRYWPFQWIELSAYLVLAGLLSAFAFLWIRRRTA</sequence>
<dbReference type="Pfam" id="PF12679">
    <property type="entry name" value="ABC2_membrane_2"/>
    <property type="match status" value="1"/>
</dbReference>
<feature type="transmembrane region" description="Helical" evidence="1">
    <location>
        <begin position="158"/>
        <end position="178"/>
    </location>
</feature>
<protein>
    <submittedName>
        <fullName evidence="2">Transporter</fullName>
    </submittedName>
</protein>
<evidence type="ECO:0000313" key="2">
    <source>
        <dbReference type="EMBL" id="GAA2326281.1"/>
    </source>
</evidence>
<dbReference type="EMBL" id="BAAARV010000003">
    <property type="protein sequence ID" value="GAA2326281.1"/>
    <property type="molecule type" value="Genomic_DNA"/>
</dbReference>
<gene>
    <name evidence="2" type="ORF">GCM10010170_000970</name>
</gene>
<feature type="transmembrane region" description="Helical" evidence="1">
    <location>
        <begin position="65"/>
        <end position="89"/>
    </location>
</feature>
<comment type="caution">
    <text evidence="2">The sequence shown here is derived from an EMBL/GenBank/DDBJ whole genome shotgun (WGS) entry which is preliminary data.</text>
</comment>